<protein>
    <submittedName>
        <fullName evidence="10">MFS transporter</fullName>
    </submittedName>
</protein>
<accession>A0A7T7S239</accession>
<evidence type="ECO:0000259" key="9">
    <source>
        <dbReference type="PROSITE" id="PS50850"/>
    </source>
</evidence>
<dbReference type="Pfam" id="PF07690">
    <property type="entry name" value="MFS_1"/>
    <property type="match status" value="1"/>
</dbReference>
<feature type="transmembrane region" description="Helical" evidence="8">
    <location>
        <begin position="255"/>
        <end position="272"/>
    </location>
</feature>
<dbReference type="SUPFAM" id="SSF103473">
    <property type="entry name" value="MFS general substrate transporter"/>
    <property type="match status" value="1"/>
</dbReference>
<dbReference type="GO" id="GO:0022857">
    <property type="term" value="F:transmembrane transporter activity"/>
    <property type="evidence" value="ECO:0007669"/>
    <property type="project" value="InterPro"/>
</dbReference>
<feature type="domain" description="Major facilitator superfamily (MFS) profile" evidence="9">
    <location>
        <begin position="3"/>
        <end position="414"/>
    </location>
</feature>
<dbReference type="GO" id="GO:0005886">
    <property type="term" value="C:plasma membrane"/>
    <property type="evidence" value="ECO:0007669"/>
    <property type="project" value="UniProtKB-SubCell"/>
</dbReference>
<dbReference type="RefSeq" id="WP_200276328.1">
    <property type="nucleotide sequence ID" value="NZ_CP066802.1"/>
</dbReference>
<name>A0A7T7S239_9ACTO</name>
<gene>
    <name evidence="10" type="ORF">JG540_01515</name>
</gene>
<dbReference type="Gene3D" id="1.20.1250.20">
    <property type="entry name" value="MFS general substrate transporter like domains"/>
    <property type="match status" value="1"/>
</dbReference>
<feature type="region of interest" description="Disordered" evidence="7">
    <location>
        <begin position="421"/>
        <end position="498"/>
    </location>
</feature>
<feature type="transmembrane region" description="Helical" evidence="8">
    <location>
        <begin position="391"/>
        <end position="413"/>
    </location>
</feature>
<dbReference type="InterPro" id="IPR011701">
    <property type="entry name" value="MFS"/>
</dbReference>
<dbReference type="CDD" id="cd06173">
    <property type="entry name" value="MFS_MefA_like"/>
    <property type="match status" value="1"/>
</dbReference>
<sequence>MNRLLVLVLGSFTTSLGSGMTAFALAAWAYATQGTASAVALVQLCAFTPIVLLGPLAGALADRHDRRTMMLLGDGGSAFGLLLVLAALSRPSTPLALVLVGVTASSCLAALTEPALRASVNDLVPAEQYAKASSLLQLASASKFLLAPVLAGAVLVRSGTATVLWLDVASVLVTLACTLYVRRRTTSGTSPTAGQGDSLLAQLRDAASTLARTPQVRRAITLASLLTVVLGSLQVLLPVVMLARYDVDAVGTTQSLAATGLLAGALVVGALPRPVPWRLLTAGTAILSLGLLLLPLAGNLAGIGACCFLVFGALAACQTGADLVVRTRVGDEQQGRAWGLIGLVSQLGYLVAYAVAGPLADRGFEPLLREAGPLAPTLGPLVGVGAGRGTALLLATTGLACLSLLPLAASPLLRGVVVTSQRQSVSQPDPPSQPGAADRPEGTGQPPAATRQRGASKPRTTTRQRAVVVQQTTPGGSGTWPGPRAQAPAQHPEPEGAG</sequence>
<feature type="transmembrane region" description="Helical" evidence="8">
    <location>
        <begin position="302"/>
        <end position="325"/>
    </location>
</feature>
<dbReference type="InterPro" id="IPR036259">
    <property type="entry name" value="MFS_trans_sf"/>
</dbReference>
<dbReference type="Proteomes" id="UP000595895">
    <property type="component" value="Chromosome"/>
</dbReference>
<feature type="transmembrane region" description="Helical" evidence="8">
    <location>
        <begin position="337"/>
        <end position="356"/>
    </location>
</feature>
<dbReference type="EMBL" id="CP066802">
    <property type="protein sequence ID" value="QQM67606.1"/>
    <property type="molecule type" value="Genomic_DNA"/>
</dbReference>
<evidence type="ECO:0000256" key="1">
    <source>
        <dbReference type="ARBA" id="ARBA00004651"/>
    </source>
</evidence>
<evidence type="ECO:0000256" key="8">
    <source>
        <dbReference type="SAM" id="Phobius"/>
    </source>
</evidence>
<evidence type="ECO:0000256" key="6">
    <source>
        <dbReference type="ARBA" id="ARBA00023136"/>
    </source>
</evidence>
<evidence type="ECO:0000313" key="10">
    <source>
        <dbReference type="EMBL" id="QQM67606.1"/>
    </source>
</evidence>
<keyword evidence="11" id="KW-1185">Reference proteome</keyword>
<evidence type="ECO:0000256" key="2">
    <source>
        <dbReference type="ARBA" id="ARBA00022448"/>
    </source>
</evidence>
<reference evidence="10 11" key="1">
    <citation type="submission" date="2020-12" db="EMBL/GenBank/DDBJ databases">
        <authorList>
            <person name="Zhou J."/>
        </authorList>
    </citation>
    <scope>NUCLEOTIDE SEQUENCE [LARGE SCALE GENOMIC DNA]</scope>
    <source>
        <strain evidence="10 11">CCUG 61299</strain>
    </source>
</reference>
<dbReference type="PROSITE" id="PS50850">
    <property type="entry name" value="MFS"/>
    <property type="match status" value="1"/>
</dbReference>
<feature type="transmembrane region" description="Helical" evidence="8">
    <location>
        <begin position="36"/>
        <end position="57"/>
    </location>
</feature>
<dbReference type="InterPro" id="IPR020846">
    <property type="entry name" value="MFS_dom"/>
</dbReference>
<keyword evidence="6 8" id="KW-0472">Membrane</keyword>
<dbReference type="KEGG" id="awe:JG540_01515"/>
<feature type="transmembrane region" description="Helical" evidence="8">
    <location>
        <begin position="136"/>
        <end position="156"/>
    </location>
</feature>
<evidence type="ECO:0000313" key="11">
    <source>
        <dbReference type="Proteomes" id="UP000595895"/>
    </source>
</evidence>
<proteinExistence type="predicted"/>
<evidence type="ECO:0000256" key="7">
    <source>
        <dbReference type="SAM" id="MobiDB-lite"/>
    </source>
</evidence>
<feature type="transmembrane region" description="Helical" evidence="8">
    <location>
        <begin position="219"/>
        <end position="243"/>
    </location>
</feature>
<keyword evidence="3" id="KW-1003">Cell membrane</keyword>
<evidence type="ECO:0000256" key="5">
    <source>
        <dbReference type="ARBA" id="ARBA00022989"/>
    </source>
</evidence>
<dbReference type="PANTHER" id="PTHR43266:SF2">
    <property type="entry name" value="MAJOR FACILITATOR SUPERFAMILY (MFS) PROFILE DOMAIN-CONTAINING PROTEIN"/>
    <property type="match status" value="1"/>
</dbReference>
<keyword evidence="2" id="KW-0813">Transport</keyword>
<dbReference type="PANTHER" id="PTHR43266">
    <property type="entry name" value="MACROLIDE-EFFLUX PROTEIN"/>
    <property type="match status" value="1"/>
</dbReference>
<evidence type="ECO:0000256" key="3">
    <source>
        <dbReference type="ARBA" id="ARBA00022475"/>
    </source>
</evidence>
<dbReference type="AlphaFoldDB" id="A0A7T7S239"/>
<evidence type="ECO:0000256" key="4">
    <source>
        <dbReference type="ARBA" id="ARBA00022692"/>
    </source>
</evidence>
<comment type="subcellular location">
    <subcellularLocation>
        <location evidence="1">Cell membrane</location>
        <topology evidence="1">Multi-pass membrane protein</topology>
    </subcellularLocation>
</comment>
<keyword evidence="5 8" id="KW-1133">Transmembrane helix</keyword>
<organism evidence="10 11">
    <name type="scientific">Actinomyces weissii</name>
    <dbReference type="NCBI Taxonomy" id="675090"/>
    <lineage>
        <taxon>Bacteria</taxon>
        <taxon>Bacillati</taxon>
        <taxon>Actinomycetota</taxon>
        <taxon>Actinomycetes</taxon>
        <taxon>Actinomycetales</taxon>
        <taxon>Actinomycetaceae</taxon>
        <taxon>Actinomyces</taxon>
    </lineage>
</organism>
<keyword evidence="4 8" id="KW-0812">Transmembrane</keyword>